<dbReference type="EMBL" id="CP009246">
    <property type="protein sequence ID" value="APT85882.1"/>
    <property type="molecule type" value="Genomic_DNA"/>
</dbReference>
<evidence type="ECO:0000256" key="3">
    <source>
        <dbReference type="ARBA" id="ARBA00023163"/>
    </source>
</evidence>
<dbReference type="InterPro" id="IPR001845">
    <property type="entry name" value="HTH_ArsR_DNA-bd_dom"/>
</dbReference>
<dbReference type="Gene3D" id="1.10.10.10">
    <property type="entry name" value="Winged helix-like DNA-binding domain superfamily/Winged helix DNA-binding domain"/>
    <property type="match status" value="1"/>
</dbReference>
<evidence type="ECO:0000256" key="1">
    <source>
        <dbReference type="ARBA" id="ARBA00023015"/>
    </source>
</evidence>
<evidence type="ECO:0000259" key="5">
    <source>
        <dbReference type="PROSITE" id="PS50987"/>
    </source>
</evidence>
<dbReference type="InterPro" id="IPR036388">
    <property type="entry name" value="WH-like_DNA-bd_sf"/>
</dbReference>
<name>A0A1L7CJ55_CORFL</name>
<dbReference type="CDD" id="cd00090">
    <property type="entry name" value="HTH_ARSR"/>
    <property type="match status" value="1"/>
</dbReference>
<dbReference type="KEGG" id="cfc:CFLV_00795"/>
<keyword evidence="1" id="KW-0805">Transcription regulation</keyword>
<keyword evidence="2" id="KW-0238">DNA-binding</keyword>
<dbReference type="RefSeq" id="WP_075728882.1">
    <property type="nucleotide sequence ID" value="NZ_BJNB01000010.1"/>
</dbReference>
<feature type="region of interest" description="Disordered" evidence="4">
    <location>
        <begin position="113"/>
        <end position="132"/>
    </location>
</feature>
<dbReference type="AlphaFoldDB" id="A0A1L7CJ55"/>
<dbReference type="InterPro" id="IPR051011">
    <property type="entry name" value="Metal_resp_trans_reg"/>
</dbReference>
<evidence type="ECO:0000313" key="6">
    <source>
        <dbReference type="EMBL" id="APT85882.1"/>
    </source>
</evidence>
<dbReference type="InterPro" id="IPR036390">
    <property type="entry name" value="WH_DNA-bd_sf"/>
</dbReference>
<keyword evidence="7" id="KW-1185">Reference proteome</keyword>
<sequence>MCEDNKTCSFGVKSQYVDLAAEVFSLLSDATRIRIILALRDGELAVGELAERVGKPPTAVSQHLAKLRWGKIVATRQEGTRVYYSLIDEHARALVTHAVFQVEHVVEGIPAHHRKSDGTISTNAELKTEEIK</sequence>
<reference evidence="6 7" key="1">
    <citation type="submission" date="2014-08" db="EMBL/GenBank/DDBJ databases">
        <title>Complete genome sequence of Corynebacterium flavescens OJ8(T)(=DSM 20296(T)), isolated from cheese.</title>
        <authorList>
            <person name="Ruckert C."/>
            <person name="Albersmeier A."/>
            <person name="Winkler A."/>
            <person name="Kalinowski J."/>
        </authorList>
    </citation>
    <scope>NUCLEOTIDE SEQUENCE [LARGE SCALE GENOMIC DNA]</scope>
    <source>
        <strain evidence="6 7">OJ8</strain>
    </source>
</reference>
<dbReference type="GO" id="GO:0003677">
    <property type="term" value="F:DNA binding"/>
    <property type="evidence" value="ECO:0007669"/>
    <property type="project" value="UniProtKB-KW"/>
</dbReference>
<evidence type="ECO:0000313" key="7">
    <source>
        <dbReference type="Proteomes" id="UP000185479"/>
    </source>
</evidence>
<keyword evidence="3" id="KW-0804">Transcription</keyword>
<evidence type="ECO:0000256" key="4">
    <source>
        <dbReference type="SAM" id="MobiDB-lite"/>
    </source>
</evidence>
<dbReference type="InterPro" id="IPR011991">
    <property type="entry name" value="ArsR-like_HTH"/>
</dbReference>
<dbReference type="PANTHER" id="PTHR43132">
    <property type="entry name" value="ARSENICAL RESISTANCE OPERON REPRESSOR ARSR-RELATED"/>
    <property type="match status" value="1"/>
</dbReference>
<dbReference type="GeneID" id="82879260"/>
<dbReference type="Proteomes" id="UP000185479">
    <property type="component" value="Chromosome"/>
</dbReference>
<proteinExistence type="predicted"/>
<dbReference type="Pfam" id="PF01022">
    <property type="entry name" value="HTH_5"/>
    <property type="match status" value="1"/>
</dbReference>
<dbReference type="PRINTS" id="PR00778">
    <property type="entry name" value="HTHARSR"/>
</dbReference>
<gene>
    <name evidence="6" type="ORF">CFLV_00795</name>
</gene>
<accession>A0A1L7CJ55</accession>
<dbReference type="PROSITE" id="PS50987">
    <property type="entry name" value="HTH_ARSR_2"/>
    <property type="match status" value="1"/>
</dbReference>
<dbReference type="SUPFAM" id="SSF46785">
    <property type="entry name" value="Winged helix' DNA-binding domain"/>
    <property type="match status" value="1"/>
</dbReference>
<dbReference type="OrthoDB" id="9810923at2"/>
<organism evidence="6 7">
    <name type="scientific">Corynebacterium flavescens</name>
    <dbReference type="NCBI Taxonomy" id="28028"/>
    <lineage>
        <taxon>Bacteria</taxon>
        <taxon>Bacillati</taxon>
        <taxon>Actinomycetota</taxon>
        <taxon>Actinomycetes</taxon>
        <taxon>Mycobacteriales</taxon>
        <taxon>Corynebacteriaceae</taxon>
        <taxon>Corynebacterium</taxon>
    </lineage>
</organism>
<dbReference type="NCBIfam" id="NF033788">
    <property type="entry name" value="HTH_metalloreg"/>
    <property type="match status" value="1"/>
</dbReference>
<evidence type="ECO:0000256" key="2">
    <source>
        <dbReference type="ARBA" id="ARBA00023125"/>
    </source>
</evidence>
<protein>
    <submittedName>
        <fullName evidence="6">ArsR family transcriptional regulator</fullName>
    </submittedName>
</protein>
<dbReference type="SMART" id="SM00418">
    <property type="entry name" value="HTH_ARSR"/>
    <property type="match status" value="1"/>
</dbReference>
<dbReference type="PANTHER" id="PTHR43132:SF8">
    <property type="entry name" value="HTH-TYPE TRANSCRIPTIONAL REGULATOR KMTR"/>
    <property type="match status" value="1"/>
</dbReference>
<feature type="domain" description="HTH arsR-type" evidence="5">
    <location>
        <begin position="12"/>
        <end position="106"/>
    </location>
</feature>
<dbReference type="STRING" id="28028.CFLV_00795"/>
<dbReference type="GO" id="GO:0003700">
    <property type="term" value="F:DNA-binding transcription factor activity"/>
    <property type="evidence" value="ECO:0007669"/>
    <property type="project" value="InterPro"/>
</dbReference>